<keyword evidence="3" id="KW-1185">Reference proteome</keyword>
<dbReference type="SUPFAM" id="SSF47413">
    <property type="entry name" value="lambda repressor-like DNA-binding domains"/>
    <property type="match status" value="1"/>
</dbReference>
<evidence type="ECO:0000313" key="3">
    <source>
        <dbReference type="Proteomes" id="UP000236151"/>
    </source>
</evidence>
<dbReference type="InterPro" id="IPR001387">
    <property type="entry name" value="Cro/C1-type_HTH"/>
</dbReference>
<dbReference type="InterPro" id="IPR010982">
    <property type="entry name" value="Lambda_DNA-bd_dom_sf"/>
</dbReference>
<dbReference type="KEGG" id="cthd:CDO33_00350"/>
<protein>
    <recommendedName>
        <fullName evidence="1">HTH cro/C1-type domain-containing protein</fullName>
    </recommendedName>
</protein>
<dbReference type="AlphaFoldDB" id="A0A2K2FBX6"/>
<dbReference type="OrthoDB" id="9811208at2"/>
<name>A0A2K2FBX6_9CLOT</name>
<dbReference type="RefSeq" id="WP_103082024.1">
    <property type="nucleotide sequence ID" value="NZ_CP021850.1"/>
</dbReference>
<organism evidence="2 3">
    <name type="scientific">Clostridium thermosuccinogenes</name>
    <dbReference type="NCBI Taxonomy" id="84032"/>
    <lineage>
        <taxon>Bacteria</taxon>
        <taxon>Bacillati</taxon>
        <taxon>Bacillota</taxon>
        <taxon>Clostridia</taxon>
        <taxon>Eubacteriales</taxon>
        <taxon>Clostridiaceae</taxon>
        <taxon>Clostridium</taxon>
    </lineage>
</organism>
<evidence type="ECO:0000313" key="2">
    <source>
        <dbReference type="EMBL" id="PNT97950.1"/>
    </source>
</evidence>
<dbReference type="EMBL" id="NIOJ01000032">
    <property type="protein sequence ID" value="PNT97950.1"/>
    <property type="molecule type" value="Genomic_DNA"/>
</dbReference>
<dbReference type="PROSITE" id="PS50943">
    <property type="entry name" value="HTH_CROC1"/>
    <property type="match status" value="1"/>
</dbReference>
<dbReference type="Gene3D" id="1.10.260.40">
    <property type="entry name" value="lambda repressor-like DNA-binding domains"/>
    <property type="match status" value="1"/>
</dbReference>
<comment type="caution">
    <text evidence="2">The sequence shown here is derived from an EMBL/GenBank/DDBJ whole genome shotgun (WGS) entry which is preliminary data.</text>
</comment>
<accession>A0A2K2FBX6</accession>
<feature type="domain" description="HTH cro/C1-type" evidence="1">
    <location>
        <begin position="7"/>
        <end position="59"/>
    </location>
</feature>
<sequence>MSILEIIQDLCAKKGINPSKLEMELGFGKGAIYKWDKNSPSVDKIQKVADYFNVSTDYLLGRTEIKDTSGIKTLAAHRLDGYDKPLTDDEVIAVNAFLEAYRKGKQSKKD</sequence>
<dbReference type="CDD" id="cd00093">
    <property type="entry name" value="HTH_XRE"/>
    <property type="match status" value="1"/>
</dbReference>
<dbReference type="GO" id="GO:0003677">
    <property type="term" value="F:DNA binding"/>
    <property type="evidence" value="ECO:0007669"/>
    <property type="project" value="InterPro"/>
</dbReference>
<dbReference type="Proteomes" id="UP000236151">
    <property type="component" value="Unassembled WGS sequence"/>
</dbReference>
<proteinExistence type="predicted"/>
<gene>
    <name evidence="2" type="ORF">CDQ84_12250</name>
</gene>
<dbReference type="SMART" id="SM00530">
    <property type="entry name" value="HTH_XRE"/>
    <property type="match status" value="1"/>
</dbReference>
<reference evidence="2 3" key="1">
    <citation type="submission" date="2017-06" db="EMBL/GenBank/DDBJ databases">
        <title>Investigating the central metabolism of Clostridium thermosuccinogenes.</title>
        <authorList>
            <person name="Koendjbiharie J.G."/>
            <person name="van Kranenburg R."/>
        </authorList>
    </citation>
    <scope>NUCLEOTIDE SEQUENCE [LARGE SCALE GENOMIC DNA]</scope>
    <source>
        <strain evidence="2 3">DSM 5806</strain>
    </source>
</reference>
<evidence type="ECO:0000259" key="1">
    <source>
        <dbReference type="PROSITE" id="PS50943"/>
    </source>
</evidence>